<feature type="transmembrane region" description="Helical" evidence="6">
    <location>
        <begin position="392"/>
        <end position="412"/>
    </location>
</feature>
<feature type="transmembrane region" description="Helical" evidence="6">
    <location>
        <begin position="29"/>
        <end position="54"/>
    </location>
</feature>
<dbReference type="Gene3D" id="1.20.1250.20">
    <property type="entry name" value="MFS general substrate transporter like domains"/>
    <property type="match status" value="1"/>
</dbReference>
<organism evidence="7 8">
    <name type="scientific">Salinispora tropica (strain ATCC BAA-916 / DSM 44818 / JCM 13857 / NBRC 105044 / CNB-440)</name>
    <dbReference type="NCBI Taxonomy" id="369723"/>
    <lineage>
        <taxon>Bacteria</taxon>
        <taxon>Bacillati</taxon>
        <taxon>Actinomycetota</taxon>
        <taxon>Actinomycetes</taxon>
        <taxon>Micromonosporales</taxon>
        <taxon>Micromonosporaceae</taxon>
        <taxon>Salinispora</taxon>
    </lineage>
</organism>
<dbReference type="PATRIC" id="fig|369723.5.peg.2124"/>
<evidence type="ECO:0000256" key="3">
    <source>
        <dbReference type="ARBA" id="ARBA00022692"/>
    </source>
</evidence>
<dbReference type="InterPro" id="IPR011701">
    <property type="entry name" value="MFS"/>
</dbReference>
<evidence type="ECO:0000256" key="5">
    <source>
        <dbReference type="ARBA" id="ARBA00023136"/>
    </source>
</evidence>
<protein>
    <submittedName>
        <fullName evidence="7">Major facilitator superfamily MFS_1</fullName>
    </submittedName>
</protein>
<keyword evidence="8" id="KW-1185">Reference proteome</keyword>
<dbReference type="Pfam" id="PF07690">
    <property type="entry name" value="MFS_1"/>
    <property type="match status" value="1"/>
</dbReference>
<feature type="transmembrane region" description="Helical" evidence="6">
    <location>
        <begin position="362"/>
        <end position="386"/>
    </location>
</feature>
<evidence type="ECO:0000256" key="6">
    <source>
        <dbReference type="SAM" id="Phobius"/>
    </source>
</evidence>
<feature type="transmembrane region" description="Helical" evidence="6">
    <location>
        <begin position="268"/>
        <end position="290"/>
    </location>
</feature>
<dbReference type="SUPFAM" id="SSF103473">
    <property type="entry name" value="MFS general substrate transporter"/>
    <property type="match status" value="1"/>
</dbReference>
<keyword evidence="2" id="KW-1003">Cell membrane</keyword>
<keyword evidence="5 6" id="KW-0472">Membrane</keyword>
<reference evidence="8" key="1">
    <citation type="journal article" date="2007" name="Proc. Natl. Acad. Sci. U.S.A.">
        <title>Genome sequencing reveals complex secondary metabolome in the marine actinomycete Salinispora tropica.</title>
        <authorList>
            <person name="Udwary D.W."/>
            <person name="Zeigler L."/>
            <person name="Asolkar R.N."/>
            <person name="Singan V."/>
            <person name="Lapidus A."/>
            <person name="Fenical W."/>
            <person name="Jensen P.R."/>
            <person name="Moore B.S."/>
        </authorList>
    </citation>
    <scope>NUCLEOTIDE SEQUENCE [LARGE SCALE GENOMIC DNA]</scope>
    <source>
        <strain evidence="8">ATCC BAA-916 / DSM 44818 / CNB-440</strain>
    </source>
</reference>
<sequence length="417" mass="43377">MIDPSLGRKHHKPTCAPPVRPLSQNRDFVILWVSQSISALGSAVSSVGFVLLTLTITGSAAHAGAVASIAAITAVVCRLPAGSLADRRDRRLLMIAADLGRALALSSLVIAGTIDQITFIHIAIVAIVEAALSSCFQPAETAALRFVVASEQVTQAAARYESRTHLATLIGPALGGILFSAGRVVPFLIDAVSYLASAVGLTLIRRPLSTTGGNRAPHPSRGFVSAGLRWLWQERFVRGAVLWFAGVTFVFQSIGLVCLLLAERHGAGPAATGLLFSITSTGGLIGALAAPRLVARFQPRTLITAFGWVAAMVTPLLAVVHSAYLIGVIGALAFFLGPAANASIIGYILTHVDSTLQGRASAAVHFLSGILLPTAPALAGVLVQWLGAVPTVLLYSSVLFALAIVTTTARSLGVRQR</sequence>
<dbReference type="InterPro" id="IPR036259">
    <property type="entry name" value="MFS_trans_sf"/>
</dbReference>
<dbReference type="RefSeq" id="WP_011905953.1">
    <property type="nucleotide sequence ID" value="NC_009380.1"/>
</dbReference>
<dbReference type="GO" id="GO:0005886">
    <property type="term" value="C:plasma membrane"/>
    <property type="evidence" value="ECO:0007669"/>
    <property type="project" value="UniProtKB-SubCell"/>
</dbReference>
<evidence type="ECO:0000313" key="7">
    <source>
        <dbReference type="EMBL" id="ABP54523.1"/>
    </source>
</evidence>
<name>A4X6M3_SALTO</name>
<dbReference type="GO" id="GO:0022857">
    <property type="term" value="F:transmembrane transporter activity"/>
    <property type="evidence" value="ECO:0007669"/>
    <property type="project" value="InterPro"/>
</dbReference>
<dbReference type="HOGENOM" id="CLU_034180_13_4_11"/>
<evidence type="ECO:0000256" key="2">
    <source>
        <dbReference type="ARBA" id="ARBA00022475"/>
    </source>
</evidence>
<feature type="transmembrane region" description="Helical" evidence="6">
    <location>
        <begin position="302"/>
        <end position="320"/>
    </location>
</feature>
<keyword evidence="3 6" id="KW-0812">Transmembrane</keyword>
<dbReference type="PANTHER" id="PTHR23513:SF11">
    <property type="entry name" value="STAPHYLOFERRIN A TRANSPORTER"/>
    <property type="match status" value="1"/>
</dbReference>
<proteinExistence type="predicted"/>
<dbReference type="PANTHER" id="PTHR23513">
    <property type="entry name" value="INTEGRAL MEMBRANE EFFLUX PROTEIN-RELATED"/>
    <property type="match status" value="1"/>
</dbReference>
<evidence type="ECO:0000256" key="4">
    <source>
        <dbReference type="ARBA" id="ARBA00022989"/>
    </source>
</evidence>
<feature type="transmembrane region" description="Helical" evidence="6">
    <location>
        <begin position="326"/>
        <end position="350"/>
    </location>
</feature>
<dbReference type="eggNOG" id="COG2814">
    <property type="taxonomic scope" value="Bacteria"/>
</dbReference>
<feature type="transmembrane region" description="Helical" evidence="6">
    <location>
        <begin position="60"/>
        <end position="81"/>
    </location>
</feature>
<evidence type="ECO:0000256" key="1">
    <source>
        <dbReference type="ARBA" id="ARBA00004651"/>
    </source>
</evidence>
<dbReference type="EMBL" id="CP000667">
    <property type="protein sequence ID" value="ABP54523.1"/>
    <property type="molecule type" value="Genomic_DNA"/>
</dbReference>
<comment type="subcellular location">
    <subcellularLocation>
        <location evidence="1">Cell membrane</location>
        <topology evidence="1">Multi-pass membrane protein</topology>
    </subcellularLocation>
</comment>
<feature type="transmembrane region" description="Helical" evidence="6">
    <location>
        <begin position="240"/>
        <end position="262"/>
    </location>
</feature>
<keyword evidence="4 6" id="KW-1133">Transmembrane helix</keyword>
<feature type="transmembrane region" description="Helical" evidence="6">
    <location>
        <begin position="102"/>
        <end position="128"/>
    </location>
</feature>
<dbReference type="KEGG" id="stp:Strop_2072"/>
<dbReference type="AlphaFoldDB" id="A4X6M3"/>
<gene>
    <name evidence="7" type="ordered locus">Strop_2072</name>
</gene>
<dbReference type="CDD" id="cd06173">
    <property type="entry name" value="MFS_MefA_like"/>
    <property type="match status" value="1"/>
</dbReference>
<dbReference type="STRING" id="369723.Strop_2072"/>
<feature type="transmembrane region" description="Helical" evidence="6">
    <location>
        <begin position="184"/>
        <end position="204"/>
    </location>
</feature>
<accession>A4X6M3</accession>
<dbReference type="Proteomes" id="UP000000235">
    <property type="component" value="Chromosome"/>
</dbReference>
<evidence type="ECO:0000313" key="8">
    <source>
        <dbReference type="Proteomes" id="UP000000235"/>
    </source>
</evidence>